<feature type="compositionally biased region" description="Low complexity" evidence="1">
    <location>
        <begin position="199"/>
        <end position="248"/>
    </location>
</feature>
<feature type="compositionally biased region" description="Low complexity" evidence="1">
    <location>
        <begin position="172"/>
        <end position="189"/>
    </location>
</feature>
<evidence type="ECO:0000256" key="1">
    <source>
        <dbReference type="SAM" id="MobiDB-lite"/>
    </source>
</evidence>
<dbReference type="Gene3D" id="2.60.40.2390">
    <property type="match status" value="1"/>
</dbReference>
<name>E1JS35_SOLFR</name>
<dbReference type="Proteomes" id="UP000006250">
    <property type="component" value="Unassembled WGS sequence"/>
</dbReference>
<sequence length="342" mass="34435" precursor="true">MSERLSLSRLGAACLLLALALSPARLCAAQETPRSGSFGFDVCGALTTDPGLADGWPAAKDVRPGEAVLNTDKGLGCRFTPAGEAGGGTVLLEARLTRPTATGDGTAVDRWRVSARKGEPAAIVYAFYPPGRAMPGQWSLAVYDGETRLAAASFTVVGSAIRSIVTPPAAEEALPGAPDGAAPNARPAAPTAPAPAPAPTSEAAPKPAPEAASETPQPQSAPKAAPSEAASKPAATAKGPPAQPAAAKPAAAPATGFYALQTGLFADAANADAQAARIRRRGIPACVAVEGKGKDRRYRVLAGRYGDKRAALATRGEVGRASGVRPLIFAVGAAQAGKLRCH</sequence>
<gene>
    <name evidence="4" type="ORF">DesfrDRAFT_0434</name>
</gene>
<dbReference type="EMBL" id="AECZ01000002">
    <property type="protein sequence ID" value="EFL52804.1"/>
    <property type="molecule type" value="Genomic_DNA"/>
</dbReference>
<dbReference type="PROSITE" id="PS51724">
    <property type="entry name" value="SPOR"/>
    <property type="match status" value="1"/>
</dbReference>
<dbReference type="eggNOG" id="ENOG50317WC">
    <property type="taxonomic scope" value="Bacteria"/>
</dbReference>
<accession>E1JS35</accession>
<feature type="region of interest" description="Disordered" evidence="1">
    <location>
        <begin position="172"/>
        <end position="248"/>
    </location>
</feature>
<dbReference type="Gene3D" id="3.30.70.1070">
    <property type="entry name" value="Sporulation related repeat"/>
    <property type="match status" value="1"/>
</dbReference>
<dbReference type="SUPFAM" id="SSF110997">
    <property type="entry name" value="Sporulation related repeat"/>
    <property type="match status" value="1"/>
</dbReference>
<comment type="caution">
    <text evidence="4">The sequence shown here is derived from an EMBL/GenBank/DDBJ whole genome shotgun (WGS) entry which is preliminary data.</text>
</comment>
<keyword evidence="5" id="KW-1185">Reference proteome</keyword>
<dbReference type="GO" id="GO:0042834">
    <property type="term" value="F:peptidoglycan binding"/>
    <property type="evidence" value="ECO:0007669"/>
    <property type="project" value="InterPro"/>
</dbReference>
<evidence type="ECO:0000259" key="3">
    <source>
        <dbReference type="PROSITE" id="PS51724"/>
    </source>
</evidence>
<evidence type="ECO:0000256" key="2">
    <source>
        <dbReference type="SAM" id="SignalP"/>
    </source>
</evidence>
<feature type="signal peptide" evidence="2">
    <location>
        <begin position="1"/>
        <end position="28"/>
    </location>
</feature>
<dbReference type="STRING" id="596151.DesfrDRAFT_0434"/>
<evidence type="ECO:0000313" key="4">
    <source>
        <dbReference type="EMBL" id="EFL52804.1"/>
    </source>
</evidence>
<feature type="chain" id="PRO_5003147908" evidence="2">
    <location>
        <begin position="29"/>
        <end position="342"/>
    </location>
</feature>
<dbReference type="RefSeq" id="WP_005990660.1">
    <property type="nucleotide sequence ID" value="NZ_AECZ01000002.1"/>
</dbReference>
<protein>
    <submittedName>
        <fullName evidence="4">Sporulation domain protein</fullName>
    </submittedName>
</protein>
<dbReference type="InterPro" id="IPR007730">
    <property type="entry name" value="SPOR-like_dom"/>
</dbReference>
<evidence type="ECO:0000313" key="5">
    <source>
        <dbReference type="Proteomes" id="UP000006250"/>
    </source>
</evidence>
<dbReference type="AlphaFoldDB" id="E1JS35"/>
<dbReference type="OrthoDB" id="5454667at2"/>
<proteinExistence type="predicted"/>
<reference evidence="4 5" key="1">
    <citation type="submission" date="2010-08" db="EMBL/GenBank/DDBJ databases">
        <title>The draft genome of Desulfovibrio fructosovorans JJ.</title>
        <authorList>
            <consortium name="US DOE Joint Genome Institute (JGI-PGF)"/>
            <person name="Lucas S."/>
            <person name="Copeland A."/>
            <person name="Lapidus A."/>
            <person name="Cheng J.-F."/>
            <person name="Bruce D."/>
            <person name="Goodwin L."/>
            <person name="Pitluck S."/>
            <person name="Land M.L."/>
            <person name="Hauser L."/>
            <person name="Chang Y.-J."/>
            <person name="Jeffries C."/>
            <person name="Wall J.D."/>
            <person name="Stahl D.A."/>
            <person name="Arkin A.P."/>
            <person name="Dehal P."/>
            <person name="Stolyar S.M."/>
            <person name="Hazen T.C."/>
            <person name="Woyke T.J."/>
        </authorList>
    </citation>
    <scope>NUCLEOTIDE SEQUENCE [LARGE SCALE GENOMIC DNA]</scope>
    <source>
        <strain evidence="4 5">JJ</strain>
    </source>
</reference>
<feature type="domain" description="SPOR" evidence="3">
    <location>
        <begin position="252"/>
        <end position="331"/>
    </location>
</feature>
<dbReference type="InterPro" id="IPR036680">
    <property type="entry name" value="SPOR-like_sf"/>
</dbReference>
<dbReference type="Pfam" id="PF05036">
    <property type="entry name" value="SPOR"/>
    <property type="match status" value="1"/>
</dbReference>
<organism evidence="4 5">
    <name type="scientific">Solidesulfovibrio fructosivorans JJ]</name>
    <dbReference type="NCBI Taxonomy" id="596151"/>
    <lineage>
        <taxon>Bacteria</taxon>
        <taxon>Pseudomonadati</taxon>
        <taxon>Thermodesulfobacteriota</taxon>
        <taxon>Desulfovibrionia</taxon>
        <taxon>Desulfovibrionales</taxon>
        <taxon>Desulfovibrionaceae</taxon>
        <taxon>Solidesulfovibrio</taxon>
    </lineage>
</organism>
<keyword evidence="2" id="KW-0732">Signal</keyword>